<gene>
    <name evidence="5" type="ORF">FL583_06435</name>
</gene>
<comment type="caution">
    <text evidence="5">The sequence shown here is derived from an EMBL/GenBank/DDBJ whole genome shotgun (WGS) entry which is preliminary data.</text>
</comment>
<dbReference type="InterPro" id="IPR036514">
    <property type="entry name" value="SGNH_hydro_sf"/>
</dbReference>
<dbReference type="Gene3D" id="3.40.50.1110">
    <property type="entry name" value="SGNH hydrolase"/>
    <property type="match status" value="1"/>
</dbReference>
<dbReference type="AlphaFoldDB" id="A0A545AXQ9"/>
<dbReference type="SUPFAM" id="SSF52266">
    <property type="entry name" value="SGNH hydrolase"/>
    <property type="match status" value="1"/>
</dbReference>
<protein>
    <submittedName>
        <fullName evidence="5">SGNH/GDSL hydrolase family protein</fullName>
    </submittedName>
</protein>
<feature type="active site" description="Nucleophile" evidence="1">
    <location>
        <position position="36"/>
    </location>
</feature>
<dbReference type="CDD" id="cd01823">
    <property type="entry name" value="SEST_like"/>
    <property type="match status" value="1"/>
</dbReference>
<evidence type="ECO:0000259" key="4">
    <source>
        <dbReference type="Pfam" id="PF13472"/>
    </source>
</evidence>
<sequence length="259" mass="26491">MLRRLPLLIAAVLALIAVGAAPAQAATDRYVALGDSYSAGNGAASSNLNLGCGRNTYAYPYLVAAQRPNTALTFAACQGAVTTDVINSQVDSLSAATTYVTITIGGNDIGFVNLVVGCTLGNCASTITSTNAQIANQLPAKLDAAYAAIRSHAPNATVVVLGYPKPFAGRTCAATPGVTLAEETGLNGLVDNLDGVIRTRAQAAGFTYGDPGSYWSGHDICAATPYTNGWVVIPATDSYHPTRAGYANGYAPLVRSIIG</sequence>
<name>A0A545AXQ9_9ACTN</name>
<feature type="signal peptide" evidence="3">
    <location>
        <begin position="1"/>
        <end position="25"/>
    </location>
</feature>
<proteinExistence type="predicted"/>
<dbReference type="InterPro" id="IPR013830">
    <property type="entry name" value="SGNH_hydro"/>
</dbReference>
<dbReference type="Proteomes" id="UP000317982">
    <property type="component" value="Unassembled WGS sequence"/>
</dbReference>
<feature type="chain" id="PRO_5022238102" evidence="3">
    <location>
        <begin position="26"/>
        <end position="259"/>
    </location>
</feature>
<accession>A0A545AXQ9</accession>
<keyword evidence="6" id="KW-1185">Reference proteome</keyword>
<evidence type="ECO:0000256" key="1">
    <source>
        <dbReference type="PIRSR" id="PIRSR637460-1"/>
    </source>
</evidence>
<dbReference type="GO" id="GO:0019433">
    <property type="term" value="P:triglyceride catabolic process"/>
    <property type="evidence" value="ECO:0007669"/>
    <property type="project" value="TreeGrafter"/>
</dbReference>
<dbReference type="Pfam" id="PF13472">
    <property type="entry name" value="Lipase_GDSL_2"/>
    <property type="match status" value="1"/>
</dbReference>
<organism evidence="5 6">
    <name type="scientific">Cryptosporangium phraense</name>
    <dbReference type="NCBI Taxonomy" id="2593070"/>
    <lineage>
        <taxon>Bacteria</taxon>
        <taxon>Bacillati</taxon>
        <taxon>Actinomycetota</taxon>
        <taxon>Actinomycetes</taxon>
        <taxon>Cryptosporangiales</taxon>
        <taxon>Cryptosporangiaceae</taxon>
        <taxon>Cryptosporangium</taxon>
    </lineage>
</organism>
<evidence type="ECO:0000313" key="6">
    <source>
        <dbReference type="Proteomes" id="UP000317982"/>
    </source>
</evidence>
<dbReference type="PANTHER" id="PTHR37981:SF1">
    <property type="entry name" value="SGNH HYDROLASE-TYPE ESTERASE DOMAIN-CONTAINING PROTEIN"/>
    <property type="match status" value="1"/>
</dbReference>
<feature type="disulfide bond" evidence="2">
    <location>
        <begin position="172"/>
        <end position="221"/>
    </location>
</feature>
<reference evidence="5 6" key="1">
    <citation type="submission" date="2019-07" db="EMBL/GenBank/DDBJ databases">
        <title>Cryptosporangium phraense sp. nov., isolated from plant litter.</title>
        <authorList>
            <person name="Suriyachadkun C."/>
        </authorList>
    </citation>
    <scope>NUCLEOTIDE SEQUENCE [LARGE SCALE GENOMIC DNA]</scope>
    <source>
        <strain evidence="5 6">A-T 5661</strain>
    </source>
</reference>
<evidence type="ECO:0000256" key="2">
    <source>
        <dbReference type="PIRSR" id="PIRSR637460-2"/>
    </source>
</evidence>
<dbReference type="EMBL" id="VIRS01000003">
    <property type="protein sequence ID" value="TQS46114.1"/>
    <property type="molecule type" value="Genomic_DNA"/>
</dbReference>
<dbReference type="OrthoDB" id="5503950at2"/>
<keyword evidence="5" id="KW-0378">Hydrolase</keyword>
<feature type="disulfide bond" evidence="2">
    <location>
        <begin position="118"/>
        <end position="123"/>
    </location>
</feature>
<dbReference type="GO" id="GO:0004806">
    <property type="term" value="F:triacylglycerol lipase activity"/>
    <property type="evidence" value="ECO:0007669"/>
    <property type="project" value="TreeGrafter"/>
</dbReference>
<evidence type="ECO:0000256" key="3">
    <source>
        <dbReference type="SAM" id="SignalP"/>
    </source>
</evidence>
<feature type="active site" evidence="1">
    <location>
        <position position="240"/>
    </location>
</feature>
<dbReference type="RefSeq" id="WP_142703521.1">
    <property type="nucleotide sequence ID" value="NZ_VIRS01000003.1"/>
</dbReference>
<dbReference type="PANTHER" id="PTHR37981">
    <property type="entry name" value="LIPASE 2"/>
    <property type="match status" value="1"/>
</dbReference>
<keyword evidence="2" id="KW-1015">Disulfide bond</keyword>
<feature type="disulfide bond" evidence="2">
    <location>
        <begin position="52"/>
        <end position="77"/>
    </location>
</feature>
<feature type="domain" description="SGNH hydrolase-type esterase" evidence="4">
    <location>
        <begin position="32"/>
        <end position="247"/>
    </location>
</feature>
<dbReference type="InParanoid" id="A0A545AXQ9"/>
<evidence type="ECO:0000313" key="5">
    <source>
        <dbReference type="EMBL" id="TQS46114.1"/>
    </source>
</evidence>
<keyword evidence="3" id="KW-0732">Signal</keyword>
<dbReference type="InterPro" id="IPR037460">
    <property type="entry name" value="SEST-like"/>
</dbReference>